<sequence>MTYPPGMPSDPLPSAQATRRLPGSGWAARIRPFDSPVLRVRYRGGIAYDLAGLPVWDLLARAVVQLPDPEPGLTVDEIRVADVLTANEVMLATGDPLWWVNANDHTALTPPGWVWAHLFGSRRVALVPAVAYGAFRHVGGVATLPVDRSVRGVRVDEPVAVPFAEPAPLGENVLGAVERRIGQPLPDAYRRLLGAATGVGPTAPGVHPEHGFVVDQPFFAVGHADRHQDLLYARHWFTDRFTADYLPIGYVQGGVLALRLTGPDVGSVWFADDDDPRDDDRYDAAGYCAELLVRCADDLDAFRSALSVVPRALVDVVVTRVTSGAAAPIEVPGAGASLPG</sequence>
<dbReference type="InterPro" id="IPR037883">
    <property type="entry name" value="Knr4/Smi1-like_sf"/>
</dbReference>
<evidence type="ECO:0000313" key="2">
    <source>
        <dbReference type="Proteomes" id="UP000184440"/>
    </source>
</evidence>
<keyword evidence="2" id="KW-1185">Reference proteome</keyword>
<dbReference type="Proteomes" id="UP000184440">
    <property type="component" value="Unassembled WGS sequence"/>
</dbReference>
<name>A0A1M7TXL0_9ACTN</name>
<dbReference type="InterPro" id="IPR032869">
    <property type="entry name" value="WHH_dom_containing"/>
</dbReference>
<protein>
    <submittedName>
        <fullName evidence="1">A nuclease of the HNH/ENDO VII superfamily with conserved WHH</fullName>
    </submittedName>
</protein>
<evidence type="ECO:0000313" key="1">
    <source>
        <dbReference type="EMBL" id="SHN75482.1"/>
    </source>
</evidence>
<gene>
    <name evidence="1" type="ORF">SAMN05443668_107307</name>
</gene>
<accession>A0A1M7TXL0</accession>
<dbReference type="Pfam" id="PF14414">
    <property type="entry name" value="WHH"/>
    <property type="match status" value="1"/>
</dbReference>
<dbReference type="EMBL" id="FRCS01000007">
    <property type="protein sequence ID" value="SHN75482.1"/>
    <property type="molecule type" value="Genomic_DNA"/>
</dbReference>
<dbReference type="OrthoDB" id="4350352at2"/>
<proteinExistence type="predicted"/>
<dbReference type="SUPFAM" id="SSF160631">
    <property type="entry name" value="SMI1/KNR4-like"/>
    <property type="match status" value="1"/>
</dbReference>
<organism evidence="1 2">
    <name type="scientific">Cryptosporangium aurantiacum</name>
    <dbReference type="NCBI Taxonomy" id="134849"/>
    <lineage>
        <taxon>Bacteria</taxon>
        <taxon>Bacillati</taxon>
        <taxon>Actinomycetota</taxon>
        <taxon>Actinomycetes</taxon>
        <taxon>Cryptosporangiales</taxon>
        <taxon>Cryptosporangiaceae</taxon>
        <taxon>Cryptosporangium</taxon>
    </lineage>
</organism>
<dbReference type="STRING" id="134849.SAMN05443668_107307"/>
<dbReference type="AlphaFoldDB" id="A0A1M7TXL0"/>
<reference evidence="1 2" key="1">
    <citation type="submission" date="2016-11" db="EMBL/GenBank/DDBJ databases">
        <authorList>
            <person name="Jaros S."/>
            <person name="Januszkiewicz K."/>
            <person name="Wedrychowicz H."/>
        </authorList>
    </citation>
    <scope>NUCLEOTIDE SEQUENCE [LARGE SCALE GENOMIC DNA]</scope>
    <source>
        <strain evidence="1 2">DSM 46144</strain>
    </source>
</reference>